<dbReference type="GO" id="GO:0008374">
    <property type="term" value="F:O-acyltransferase activity"/>
    <property type="evidence" value="ECO:0007669"/>
    <property type="project" value="InterPro"/>
</dbReference>
<comment type="caution">
    <text evidence="2">The sequence shown here is derived from an EMBL/GenBank/DDBJ whole genome shotgun (WGS) entry which is preliminary data.</text>
</comment>
<keyword evidence="3" id="KW-1185">Reference proteome</keyword>
<organism evidence="2 3">
    <name type="scientific">Deinandra increscens subsp. villosa</name>
    <dbReference type="NCBI Taxonomy" id="3103831"/>
    <lineage>
        <taxon>Eukaryota</taxon>
        <taxon>Viridiplantae</taxon>
        <taxon>Streptophyta</taxon>
        <taxon>Embryophyta</taxon>
        <taxon>Tracheophyta</taxon>
        <taxon>Spermatophyta</taxon>
        <taxon>Magnoliopsida</taxon>
        <taxon>eudicotyledons</taxon>
        <taxon>Gunneridae</taxon>
        <taxon>Pentapetalae</taxon>
        <taxon>asterids</taxon>
        <taxon>campanulids</taxon>
        <taxon>Asterales</taxon>
        <taxon>Asteraceae</taxon>
        <taxon>Asteroideae</taxon>
        <taxon>Heliantheae alliance</taxon>
        <taxon>Madieae</taxon>
        <taxon>Madiinae</taxon>
        <taxon>Deinandra</taxon>
    </lineage>
</organism>
<accession>A0AAP0CHK1</accession>
<proteinExistence type="predicted"/>
<dbReference type="Pfam" id="PF02450">
    <property type="entry name" value="LCAT"/>
    <property type="match status" value="1"/>
</dbReference>
<gene>
    <name evidence="2" type="ORF">SSX86_029982</name>
</gene>
<dbReference type="PANTHER" id="PTHR10285">
    <property type="entry name" value="URIDINE KINASE"/>
    <property type="match status" value="1"/>
</dbReference>
<evidence type="ECO:0000313" key="2">
    <source>
        <dbReference type="EMBL" id="KAK9053349.1"/>
    </source>
</evidence>
<dbReference type="EMBL" id="JBCNJP010000027">
    <property type="protein sequence ID" value="KAK9053349.1"/>
    <property type="molecule type" value="Genomic_DNA"/>
</dbReference>
<name>A0AAP0CHK1_9ASTR</name>
<dbReference type="SUPFAM" id="SSF52540">
    <property type="entry name" value="P-loop containing nucleoside triphosphate hydrolases"/>
    <property type="match status" value="1"/>
</dbReference>
<keyword evidence="1" id="KW-0175">Coiled coil</keyword>
<dbReference type="InterPro" id="IPR027417">
    <property type="entry name" value="P-loop_NTPase"/>
</dbReference>
<sequence length="514" mass="57390">MKFISQEQVFILSPSEIRAPKRVPPLPPPSGFKPIPSPPLELVQPLLSSDLVIQHLNRWLMLRLGSGNTLLASKRRNEIAAVEIEGGLKHKRASTAIPNPRSSGNMKLIRCCSTIGAGVYILVGTVAREHSGPALAFSFLIASFDRGLNYLLVKSIQELRSKKEGIVAACIGGPSGSGKTSLTEKVASVIGCSVISMENYGTGSDEGNDLNSIDFDLLVQNLQEKLIHHLEMKCRPTYLTWNVRSPTQLSFSAREIGDGTFLKAIEDYEPVSKRLLKLYHGDPVLNLLTPWERPPPKNIFCIYEVDSRTEEVKNEKLKLEHVQFLEENGRLVIQNHKLSDETSYTKELASAVVVELKSLATEVTKLSLQNEKLEKELAAACCSNRPKSGRKGRTIPGWVDDEFDLEDLKRELQKRKQREASLEAALAEKEHIENEYRIKAEESKKNEAVLENNLANMWVYVSQLKKEINESNVNGDGRGRAKGKEYRNDLRLDDGDFNNLVVKEGHVLDVQSSS</sequence>
<evidence type="ECO:0000256" key="1">
    <source>
        <dbReference type="SAM" id="Coils"/>
    </source>
</evidence>
<dbReference type="GO" id="GO:0006629">
    <property type="term" value="P:lipid metabolic process"/>
    <property type="evidence" value="ECO:0007669"/>
    <property type="project" value="InterPro"/>
</dbReference>
<dbReference type="AlphaFoldDB" id="A0AAP0CHK1"/>
<feature type="coiled-coil region" evidence="1">
    <location>
        <begin position="405"/>
        <end position="442"/>
    </location>
</feature>
<dbReference type="Gene3D" id="3.40.50.300">
    <property type="entry name" value="P-loop containing nucleotide triphosphate hydrolases"/>
    <property type="match status" value="1"/>
</dbReference>
<protein>
    <submittedName>
        <fullName evidence="2">Uncharacterized protein</fullName>
    </submittedName>
</protein>
<dbReference type="InterPro" id="IPR003386">
    <property type="entry name" value="LACT/PDAT_acylTrfase"/>
</dbReference>
<dbReference type="Proteomes" id="UP001408789">
    <property type="component" value="Unassembled WGS sequence"/>
</dbReference>
<evidence type="ECO:0000313" key="3">
    <source>
        <dbReference type="Proteomes" id="UP001408789"/>
    </source>
</evidence>
<reference evidence="2 3" key="1">
    <citation type="submission" date="2024-04" db="EMBL/GenBank/DDBJ databases">
        <title>The reference genome of an endangered Asteraceae, Deinandra increscens subsp. villosa, native to the Central Coast of California.</title>
        <authorList>
            <person name="Guilliams M."/>
            <person name="Hasenstab-Lehman K."/>
            <person name="Meyer R."/>
            <person name="Mcevoy S."/>
        </authorList>
    </citation>
    <scope>NUCLEOTIDE SEQUENCE [LARGE SCALE GENOMIC DNA]</scope>
    <source>
        <tissue evidence="2">Leaf</tissue>
    </source>
</reference>